<organism evidence="2">
    <name type="scientific">marine metagenome</name>
    <dbReference type="NCBI Taxonomy" id="408172"/>
    <lineage>
        <taxon>unclassified sequences</taxon>
        <taxon>metagenomes</taxon>
        <taxon>ecological metagenomes</taxon>
    </lineage>
</organism>
<dbReference type="Pfam" id="PF25137">
    <property type="entry name" value="ADH_Fe_C"/>
    <property type="match status" value="1"/>
</dbReference>
<dbReference type="Gene3D" id="3.40.50.1970">
    <property type="match status" value="1"/>
</dbReference>
<dbReference type="InterPro" id="IPR039697">
    <property type="entry name" value="Alcohol_dehydrogenase_Fe"/>
</dbReference>
<dbReference type="SUPFAM" id="SSF56796">
    <property type="entry name" value="Dehydroquinate synthase-like"/>
    <property type="match status" value="1"/>
</dbReference>
<sequence>VGFKLNKPKISVPTTFGSGSEITRISVLKINSKKKGFHDDGLISDISIIDSNFLIDTPHSVYRNSAIDACAQCSEAYDSKSGNIFTKFLCSKAFDCLEEGILNNSKEKLAFGSLLTGLGFGNSSTTLGHALSYPFSNEGIPHGHALAFTTTVAHKFNKSQFFGRFQNLVKKLDFPPISLKQNLSDAADIITTDRKHLDNNPKKITKKNIIYLLEIINQNKTNNFS</sequence>
<reference evidence="2" key="1">
    <citation type="submission" date="2018-05" db="EMBL/GenBank/DDBJ databases">
        <authorList>
            <person name="Lanie J.A."/>
            <person name="Ng W.-L."/>
            <person name="Kazmierczak K.M."/>
            <person name="Andrzejewski T.M."/>
            <person name="Davidsen T.M."/>
            <person name="Wayne K.J."/>
            <person name="Tettelin H."/>
            <person name="Glass J.I."/>
            <person name="Rusch D."/>
            <person name="Podicherti R."/>
            <person name="Tsui H.-C.T."/>
            <person name="Winkler M.E."/>
        </authorList>
    </citation>
    <scope>NUCLEOTIDE SEQUENCE</scope>
</reference>
<gene>
    <name evidence="2" type="ORF">METZ01_LOCUS314275</name>
</gene>
<protein>
    <recommendedName>
        <fullName evidence="1">Fe-containing alcohol dehydrogenase-like C-terminal domain-containing protein</fullName>
    </recommendedName>
</protein>
<name>A0A382NPB5_9ZZZZ</name>
<dbReference type="PANTHER" id="PTHR11496:SF83">
    <property type="entry name" value="HYDROXYACID-OXOACID TRANSHYDROGENASE, MITOCHONDRIAL"/>
    <property type="match status" value="1"/>
</dbReference>
<dbReference type="PANTHER" id="PTHR11496">
    <property type="entry name" value="ALCOHOL DEHYDROGENASE"/>
    <property type="match status" value="1"/>
</dbReference>
<dbReference type="Gene3D" id="1.20.1090.10">
    <property type="entry name" value="Dehydroquinate synthase-like - alpha domain"/>
    <property type="match status" value="1"/>
</dbReference>
<accession>A0A382NPB5</accession>
<dbReference type="InterPro" id="IPR056798">
    <property type="entry name" value="ADH_Fe_C"/>
</dbReference>
<dbReference type="GO" id="GO:0004022">
    <property type="term" value="F:alcohol dehydrogenase (NAD+) activity"/>
    <property type="evidence" value="ECO:0007669"/>
    <property type="project" value="TreeGrafter"/>
</dbReference>
<proteinExistence type="predicted"/>
<dbReference type="EMBL" id="UINC01100961">
    <property type="protein sequence ID" value="SVC61421.1"/>
    <property type="molecule type" value="Genomic_DNA"/>
</dbReference>
<feature type="domain" description="Fe-containing alcohol dehydrogenase-like C-terminal" evidence="1">
    <location>
        <begin position="65"/>
        <end position="188"/>
    </location>
</feature>
<evidence type="ECO:0000313" key="2">
    <source>
        <dbReference type="EMBL" id="SVC61421.1"/>
    </source>
</evidence>
<feature type="non-terminal residue" evidence="2">
    <location>
        <position position="1"/>
    </location>
</feature>
<evidence type="ECO:0000259" key="1">
    <source>
        <dbReference type="Pfam" id="PF25137"/>
    </source>
</evidence>
<dbReference type="AlphaFoldDB" id="A0A382NPB5"/>